<name>A0A5J4TH70_9EUKA</name>
<feature type="non-terminal residue" evidence="1">
    <location>
        <position position="1"/>
    </location>
</feature>
<reference evidence="1 2" key="1">
    <citation type="submission" date="2019-03" db="EMBL/GenBank/DDBJ databases">
        <title>Single cell metagenomics reveals metabolic interactions within the superorganism composed of flagellate Streblomastix strix and complex community of Bacteroidetes bacteria on its surface.</title>
        <authorList>
            <person name="Treitli S.C."/>
            <person name="Kolisko M."/>
            <person name="Husnik F."/>
            <person name="Keeling P."/>
            <person name="Hampl V."/>
        </authorList>
    </citation>
    <scope>NUCLEOTIDE SEQUENCE [LARGE SCALE GENOMIC DNA]</scope>
    <source>
        <strain evidence="1">ST1C</strain>
    </source>
</reference>
<dbReference type="EMBL" id="SNRW01032196">
    <property type="protein sequence ID" value="KAA6356921.1"/>
    <property type="molecule type" value="Genomic_DNA"/>
</dbReference>
<dbReference type="AlphaFoldDB" id="A0A5J4TH70"/>
<protein>
    <submittedName>
        <fullName evidence="1">Uncharacterized protein</fullName>
    </submittedName>
</protein>
<comment type="caution">
    <text evidence="1">The sequence shown here is derived from an EMBL/GenBank/DDBJ whole genome shotgun (WGS) entry which is preliminary data.</text>
</comment>
<organism evidence="1 2">
    <name type="scientific">Streblomastix strix</name>
    <dbReference type="NCBI Taxonomy" id="222440"/>
    <lineage>
        <taxon>Eukaryota</taxon>
        <taxon>Metamonada</taxon>
        <taxon>Preaxostyla</taxon>
        <taxon>Oxymonadida</taxon>
        <taxon>Streblomastigidae</taxon>
        <taxon>Streblomastix</taxon>
    </lineage>
</organism>
<evidence type="ECO:0000313" key="1">
    <source>
        <dbReference type="EMBL" id="KAA6356921.1"/>
    </source>
</evidence>
<proteinExistence type="predicted"/>
<evidence type="ECO:0000313" key="2">
    <source>
        <dbReference type="Proteomes" id="UP000324800"/>
    </source>
</evidence>
<accession>A0A5J4TH70</accession>
<sequence length="40" mass="4334">ASAKKIGLCLVPDGIALYAQLLLIKLKASNEIEFGDTVMW</sequence>
<dbReference type="Proteomes" id="UP000324800">
    <property type="component" value="Unassembled WGS sequence"/>
</dbReference>
<gene>
    <name evidence="1" type="ORF">EZS28_047551</name>
</gene>